<evidence type="ECO:0000313" key="5">
    <source>
        <dbReference type="EMBL" id="ALG10196.1"/>
    </source>
</evidence>
<organism evidence="5 6">
    <name type="scientific">Kibdelosporangium phytohabitans</name>
    <dbReference type="NCBI Taxonomy" id="860235"/>
    <lineage>
        <taxon>Bacteria</taxon>
        <taxon>Bacillati</taxon>
        <taxon>Actinomycetota</taxon>
        <taxon>Actinomycetes</taxon>
        <taxon>Pseudonocardiales</taxon>
        <taxon>Pseudonocardiaceae</taxon>
        <taxon>Kibdelosporangium</taxon>
    </lineage>
</organism>
<dbReference type="Pfam" id="PF00656">
    <property type="entry name" value="Peptidase_C14"/>
    <property type="match status" value="1"/>
</dbReference>
<proteinExistence type="predicted"/>
<accession>A0A0N9I6V1</accession>
<feature type="repeat" description="WD" evidence="3">
    <location>
        <begin position="282"/>
        <end position="306"/>
    </location>
</feature>
<keyword evidence="2" id="KW-0677">Repeat</keyword>
<dbReference type="PANTHER" id="PTHR19848">
    <property type="entry name" value="WD40 REPEAT PROTEIN"/>
    <property type="match status" value="1"/>
</dbReference>
<evidence type="ECO:0000313" key="6">
    <source>
        <dbReference type="Proteomes" id="UP000063699"/>
    </source>
</evidence>
<sequence>MSTPPGPPDDSRAVLIGVSAYEYPEFPAIPAARNSVEQMRELLTDPALCGWPADWIEPIVNPLSANHLAGQLTDLAEATTGVLLLYYAGHGTLAPRGDLCLTVTSTRSDRPKITGLPWETVAELLRASPARVRIVILDCCFAGQAIEALAGEEGTGLADITHVQGVYTLTATTRNRTAHVLPIEQQDSACTSFTGELRDLIRTGLPDKPSPLTLGDIYPVLRSRLQSKGLPTPNQRGTDTAGQFPLARNAATAMPVAPRPPVRPGPQRRGRRAVPLVGSGDVYAVAFSPDGLTLASAEGDGTVRLWVDDGFTTFRHTVVNPWAGAKSLEQVVAFNPRFAAAVDVAFSPDGTSLAVANGDGTISLWDIATGVENTLPRLNPVEWNTATADVAFHPSGEVLASTYDSANFRMWDLADRPAGMTLNTGSGNWVGALVFDPSGAVLATASGNGNRGNTVEDGRLQLWDTATGASLVTLAHTNSLPHSLAYCSDGKTFANLRNDGIITLWDVRTGESAAALTGNVSGIACIAAGPGDLLASGSGDGTVTLWDTADHKSVGALSMGAANATIRCLAVSPDGKTVAAGGAVLTVWRLV</sequence>
<dbReference type="KEGG" id="kphy:AOZ06_27835"/>
<dbReference type="InterPro" id="IPR011600">
    <property type="entry name" value="Pept_C14_caspase"/>
</dbReference>
<dbReference type="PROSITE" id="PS50082">
    <property type="entry name" value="WD_REPEATS_2"/>
    <property type="match status" value="4"/>
</dbReference>
<dbReference type="Pfam" id="PF00400">
    <property type="entry name" value="WD40"/>
    <property type="match status" value="4"/>
</dbReference>
<dbReference type="PANTHER" id="PTHR19848:SF8">
    <property type="entry name" value="F-BOX AND WD REPEAT DOMAIN CONTAINING 7"/>
    <property type="match status" value="1"/>
</dbReference>
<dbReference type="NCBIfam" id="NF047832">
    <property type="entry name" value="caspase_w_EACC1"/>
    <property type="match status" value="1"/>
</dbReference>
<gene>
    <name evidence="5" type="ORF">AOZ06_27835</name>
</gene>
<dbReference type="SUPFAM" id="SSF50978">
    <property type="entry name" value="WD40 repeat-like"/>
    <property type="match status" value="1"/>
</dbReference>
<dbReference type="PROSITE" id="PS50294">
    <property type="entry name" value="WD_REPEATS_REGION"/>
    <property type="match status" value="3"/>
</dbReference>
<feature type="repeat" description="WD" evidence="3">
    <location>
        <begin position="344"/>
        <end position="375"/>
    </location>
</feature>
<dbReference type="InterPro" id="IPR001680">
    <property type="entry name" value="WD40_rpt"/>
</dbReference>
<name>A0A0N9I6V1_9PSEU</name>
<evidence type="ECO:0000256" key="1">
    <source>
        <dbReference type="ARBA" id="ARBA00022574"/>
    </source>
</evidence>
<dbReference type="InterPro" id="IPR015943">
    <property type="entry name" value="WD40/YVTN_repeat-like_dom_sf"/>
</dbReference>
<evidence type="ECO:0000256" key="3">
    <source>
        <dbReference type="PROSITE-ProRule" id="PRU00221"/>
    </source>
</evidence>
<dbReference type="Gene3D" id="3.40.50.1460">
    <property type="match status" value="1"/>
</dbReference>
<feature type="repeat" description="WD" evidence="3">
    <location>
        <begin position="516"/>
        <end position="556"/>
    </location>
</feature>
<evidence type="ECO:0000259" key="4">
    <source>
        <dbReference type="Pfam" id="PF00656"/>
    </source>
</evidence>
<feature type="repeat" description="WD" evidence="3">
    <location>
        <begin position="483"/>
        <end position="515"/>
    </location>
</feature>
<dbReference type="InterPro" id="IPR036322">
    <property type="entry name" value="WD40_repeat_dom_sf"/>
</dbReference>
<protein>
    <recommendedName>
        <fullName evidence="4">Peptidase C14 caspase domain-containing protein</fullName>
    </recommendedName>
</protein>
<dbReference type="PRINTS" id="PR00320">
    <property type="entry name" value="GPROTEINBRPT"/>
</dbReference>
<dbReference type="CDD" id="cd00200">
    <property type="entry name" value="WD40"/>
    <property type="match status" value="1"/>
</dbReference>
<dbReference type="Proteomes" id="UP000063699">
    <property type="component" value="Chromosome"/>
</dbReference>
<dbReference type="OrthoDB" id="3542505at2"/>
<reference evidence="5 6" key="1">
    <citation type="submission" date="2015-07" db="EMBL/GenBank/DDBJ databases">
        <title>Genome sequencing of Kibdelosporangium phytohabitans.</title>
        <authorList>
            <person name="Qin S."/>
            <person name="Xing K."/>
        </authorList>
    </citation>
    <scope>NUCLEOTIDE SEQUENCE [LARGE SCALE GENOMIC DNA]</scope>
    <source>
        <strain evidence="5 6">KLBMP1111</strain>
    </source>
</reference>
<dbReference type="InterPro" id="IPR020472">
    <property type="entry name" value="WD40_PAC1"/>
</dbReference>
<dbReference type="AlphaFoldDB" id="A0A0N9I6V1"/>
<dbReference type="GO" id="GO:0006508">
    <property type="term" value="P:proteolysis"/>
    <property type="evidence" value="ECO:0007669"/>
    <property type="project" value="InterPro"/>
</dbReference>
<dbReference type="EMBL" id="CP012752">
    <property type="protein sequence ID" value="ALG10196.1"/>
    <property type="molecule type" value="Genomic_DNA"/>
</dbReference>
<keyword evidence="1 3" id="KW-0853">WD repeat</keyword>
<feature type="domain" description="Peptidase C14 caspase" evidence="4">
    <location>
        <begin position="12"/>
        <end position="191"/>
    </location>
</feature>
<dbReference type="SMART" id="SM00320">
    <property type="entry name" value="WD40"/>
    <property type="match status" value="7"/>
</dbReference>
<dbReference type="RefSeq" id="WP_054292099.1">
    <property type="nucleotide sequence ID" value="NZ_CP012752.1"/>
</dbReference>
<keyword evidence="6" id="KW-1185">Reference proteome</keyword>
<evidence type="ECO:0000256" key="2">
    <source>
        <dbReference type="ARBA" id="ARBA00022737"/>
    </source>
</evidence>
<dbReference type="GO" id="GO:0004197">
    <property type="term" value="F:cysteine-type endopeptidase activity"/>
    <property type="evidence" value="ECO:0007669"/>
    <property type="project" value="InterPro"/>
</dbReference>
<dbReference type="STRING" id="860235.AOZ06_27835"/>
<dbReference type="Gene3D" id="2.130.10.10">
    <property type="entry name" value="YVTN repeat-like/Quinoprotein amine dehydrogenase"/>
    <property type="match status" value="2"/>
</dbReference>